<proteinExistence type="inferred from homology"/>
<dbReference type="Proteomes" id="UP000296216">
    <property type="component" value="Chromosome"/>
</dbReference>
<dbReference type="AlphaFoldDB" id="A0A4D6GXQ0"/>
<evidence type="ECO:0000256" key="4">
    <source>
        <dbReference type="SAM" id="MobiDB-lite"/>
    </source>
</evidence>
<evidence type="ECO:0000313" key="7">
    <source>
        <dbReference type="EMBL" id="TYO82184.1"/>
    </source>
</evidence>
<keyword evidence="2 6" id="KW-0012">Acyltransferase</keyword>
<evidence type="ECO:0000313" key="6">
    <source>
        <dbReference type="EMBL" id="QCC45926.1"/>
    </source>
</evidence>
<feature type="region of interest" description="Disordered" evidence="4">
    <location>
        <begin position="65"/>
        <end position="84"/>
    </location>
</feature>
<comment type="similarity">
    <text evidence="3">Belongs to the acetyltransferase family. RimJ subfamily.</text>
</comment>
<dbReference type="InterPro" id="IPR051531">
    <property type="entry name" value="N-acetyltransferase"/>
</dbReference>
<gene>
    <name evidence="7" type="ORF">APQ99_00702</name>
    <name evidence="6" type="ORF">HBSAL_11420</name>
</gene>
<name>A0A4D6GXQ0_HALS9</name>
<evidence type="ECO:0000256" key="2">
    <source>
        <dbReference type="ARBA" id="ARBA00023315"/>
    </source>
</evidence>
<dbReference type="PANTHER" id="PTHR43792">
    <property type="entry name" value="GNAT FAMILY, PUTATIVE (AFU_ORTHOLOGUE AFUA_3G00765)-RELATED-RELATED"/>
    <property type="match status" value="1"/>
</dbReference>
<evidence type="ECO:0000256" key="1">
    <source>
        <dbReference type="ARBA" id="ARBA00022679"/>
    </source>
</evidence>
<feature type="domain" description="N-acetyltransferase" evidence="5">
    <location>
        <begin position="32"/>
        <end position="179"/>
    </location>
</feature>
<keyword evidence="1 6" id="KW-0808">Transferase</keyword>
<reference evidence="7 9" key="2">
    <citation type="submission" date="2019-07" db="EMBL/GenBank/DDBJ databases">
        <title>Genomic Encyclopedia of Archaeal and Bacterial Type Strains, Phase II (KMG-II): from individual species to whole genera.</title>
        <authorList>
            <person name="Goeker M."/>
        </authorList>
    </citation>
    <scope>NUCLEOTIDE SEQUENCE [LARGE SCALE GENOMIC DNA]</scope>
    <source>
        <strain evidence="7 9">DSM 3754</strain>
    </source>
</reference>
<dbReference type="Pfam" id="PF13302">
    <property type="entry name" value="Acetyltransf_3"/>
    <property type="match status" value="1"/>
</dbReference>
<dbReference type="GO" id="GO:0016747">
    <property type="term" value="F:acyltransferase activity, transferring groups other than amino-acyl groups"/>
    <property type="evidence" value="ECO:0007669"/>
    <property type="project" value="InterPro"/>
</dbReference>
<dbReference type="PANTHER" id="PTHR43792:SF8">
    <property type="entry name" value="[RIBOSOMAL PROTEIN US5]-ALANINE N-ACETYLTRANSFERASE"/>
    <property type="match status" value="1"/>
</dbReference>
<organism evidence="6 8">
    <name type="scientific">Halobacterium salinarum (strain ATCC 33171 / DSM 3754 / JCM 8978 / NBRC 102687 / NCIMB 764 / 91-R6)</name>
    <dbReference type="NCBI Taxonomy" id="2597657"/>
    <lineage>
        <taxon>Archaea</taxon>
        <taxon>Methanobacteriati</taxon>
        <taxon>Methanobacteriota</taxon>
        <taxon>Stenosarchaea group</taxon>
        <taxon>Halobacteria</taxon>
        <taxon>Halobacteriales</taxon>
        <taxon>Halobacteriaceae</taxon>
        <taxon>Halobacterium</taxon>
    </lineage>
</organism>
<dbReference type="InterPro" id="IPR000182">
    <property type="entry name" value="GNAT_dom"/>
</dbReference>
<dbReference type="PROSITE" id="PS51186">
    <property type="entry name" value="GNAT"/>
    <property type="match status" value="1"/>
</dbReference>
<dbReference type="RefSeq" id="WP_136361620.1">
    <property type="nucleotide sequence ID" value="NZ_VRYN01000001.1"/>
</dbReference>
<dbReference type="InterPro" id="IPR016181">
    <property type="entry name" value="Acyl_CoA_acyltransferase"/>
</dbReference>
<reference evidence="6" key="3">
    <citation type="journal article" name="MicrobiologyOpen">
        <title>Whole-genome comparison between the type strain of Halobacterium salinarum (DSM 3754(T)) and the laboratory strains R1 and NRC-1.</title>
        <authorList>
            <person name="Pfeiffer F."/>
            <person name="Losensky G."/>
            <person name="Marchfelder A."/>
            <person name="Habermann B."/>
            <person name="Dyall-Smith M."/>
        </authorList>
    </citation>
    <scope>NUCLEOTIDE SEQUENCE</scope>
    <source>
        <strain evidence="6">91-R6</strain>
    </source>
</reference>
<dbReference type="EC" id="2.3.1.-" evidence="6"/>
<dbReference type="Gene3D" id="3.40.630.30">
    <property type="match status" value="1"/>
</dbReference>
<sequence length="188" mass="20878">MPGPAFADGDAVSLHPIEDEDHEFIQYGRNQPDVRVPLTDTDIRTLDDVAESVEDSDDRFLICVDDRDDSTDGPASSDADNPTPVGEVAFAWVSQAGEHGSLMYWIAPDHQGNGYVTEATTLFLDYVFGERGFHRVDAHVLAPNEASQAALEKLGFEREGQRRDDAIVDGEYVDTYTYGLLDHEWLDD</sequence>
<dbReference type="SUPFAM" id="SSF55729">
    <property type="entry name" value="Acyl-CoA N-acyltransferases (Nat)"/>
    <property type="match status" value="1"/>
</dbReference>
<protein>
    <submittedName>
        <fullName evidence="6">GNAT family acetyltransferase</fullName>
        <ecNumber evidence="6">2.3.1.-</ecNumber>
    </submittedName>
    <submittedName>
        <fullName evidence="7">Protein N-acetyltransferase, RimJ/RimL family</fullName>
    </submittedName>
</protein>
<reference evidence="6 8" key="1">
    <citation type="journal article" date="2019" name="Microbiol. Resour. Announc.">
        <title>The Genome Sequence of the Halobacterium salinarum Type Strain Is Closely Related to That of Laboratory Strains NRC-1 and R1.</title>
        <authorList>
            <person name="Pfeiffer F."/>
            <person name="Marchfelder A."/>
            <person name="Habermann B."/>
            <person name="Dyall-Smith M.L."/>
        </authorList>
    </citation>
    <scope>NUCLEOTIDE SEQUENCE [LARGE SCALE GENOMIC DNA]</scope>
    <source>
        <strain evidence="6">91-R6</strain>
        <strain evidence="8">ATCC 33171 / DSM 3754 / JCM 8978 / NBRC 102687 / NCIMB 764 / 91-R6</strain>
    </source>
</reference>
<dbReference type="EMBL" id="VRYN01000001">
    <property type="protein sequence ID" value="TYO82184.1"/>
    <property type="molecule type" value="Genomic_DNA"/>
</dbReference>
<dbReference type="EMBL" id="CP038631">
    <property type="protein sequence ID" value="QCC45926.1"/>
    <property type="molecule type" value="Genomic_DNA"/>
</dbReference>
<evidence type="ECO:0000313" key="8">
    <source>
        <dbReference type="Proteomes" id="UP000296216"/>
    </source>
</evidence>
<evidence type="ECO:0000259" key="5">
    <source>
        <dbReference type="PROSITE" id="PS51186"/>
    </source>
</evidence>
<evidence type="ECO:0000313" key="9">
    <source>
        <dbReference type="Proteomes" id="UP000323075"/>
    </source>
</evidence>
<accession>A0A4D6GXQ0</accession>
<dbReference type="GeneID" id="39856115"/>
<evidence type="ECO:0000256" key="3">
    <source>
        <dbReference type="ARBA" id="ARBA00038502"/>
    </source>
</evidence>
<dbReference type="Proteomes" id="UP000323075">
    <property type="component" value="Unassembled WGS sequence"/>
</dbReference>